<dbReference type="Pfam" id="PF13641">
    <property type="entry name" value="Glyco_tranf_2_3"/>
    <property type="match status" value="1"/>
</dbReference>
<evidence type="ECO:0000256" key="7">
    <source>
        <dbReference type="SAM" id="Phobius"/>
    </source>
</evidence>
<dbReference type="PANTHER" id="PTHR43867">
    <property type="entry name" value="CELLULOSE SYNTHASE CATALYTIC SUBUNIT A [UDP-FORMING]"/>
    <property type="match status" value="1"/>
</dbReference>
<evidence type="ECO:0000313" key="9">
    <source>
        <dbReference type="Proteomes" id="UP000523601"/>
    </source>
</evidence>
<feature type="transmembrane region" description="Helical" evidence="7">
    <location>
        <begin position="165"/>
        <end position="189"/>
    </location>
</feature>
<dbReference type="InterPro" id="IPR050321">
    <property type="entry name" value="Glycosyltr_2/OpgH_subfam"/>
</dbReference>
<name>A0ABX2PD88_9RHOB</name>
<evidence type="ECO:0000256" key="2">
    <source>
        <dbReference type="ARBA" id="ARBA00022676"/>
    </source>
</evidence>
<evidence type="ECO:0000313" key="8">
    <source>
        <dbReference type="EMBL" id="NVO27348.1"/>
    </source>
</evidence>
<organism evidence="8 9">
    <name type="scientific">Donghicola mangrovi</name>
    <dbReference type="NCBI Taxonomy" id="2729614"/>
    <lineage>
        <taxon>Bacteria</taxon>
        <taxon>Pseudomonadati</taxon>
        <taxon>Pseudomonadota</taxon>
        <taxon>Alphaproteobacteria</taxon>
        <taxon>Rhodobacterales</taxon>
        <taxon>Roseobacteraceae</taxon>
        <taxon>Donghicola</taxon>
    </lineage>
</organism>
<evidence type="ECO:0000256" key="1">
    <source>
        <dbReference type="ARBA" id="ARBA00004141"/>
    </source>
</evidence>
<protein>
    <submittedName>
        <fullName evidence="8">Glycosyltransferase</fullName>
    </submittedName>
</protein>
<gene>
    <name evidence="8" type="ORF">HJ526_07965</name>
</gene>
<evidence type="ECO:0000256" key="4">
    <source>
        <dbReference type="ARBA" id="ARBA00022692"/>
    </source>
</evidence>
<keyword evidence="2" id="KW-0328">Glycosyltransferase</keyword>
<feature type="transmembrane region" description="Helical" evidence="7">
    <location>
        <begin position="454"/>
        <end position="483"/>
    </location>
</feature>
<dbReference type="PANTHER" id="PTHR43867:SF2">
    <property type="entry name" value="CELLULOSE SYNTHASE CATALYTIC SUBUNIT A [UDP-FORMING]"/>
    <property type="match status" value="1"/>
</dbReference>
<feature type="transmembrane region" description="Helical" evidence="7">
    <location>
        <begin position="503"/>
        <end position="525"/>
    </location>
</feature>
<keyword evidence="6 7" id="KW-0472">Membrane</keyword>
<accession>A0ABX2PD88</accession>
<proteinExistence type="predicted"/>
<dbReference type="Gene3D" id="3.90.550.10">
    <property type="entry name" value="Spore Coat Polysaccharide Biosynthesis Protein SpsA, Chain A"/>
    <property type="match status" value="1"/>
</dbReference>
<evidence type="ECO:0000256" key="3">
    <source>
        <dbReference type="ARBA" id="ARBA00022679"/>
    </source>
</evidence>
<dbReference type="Proteomes" id="UP000523601">
    <property type="component" value="Unassembled WGS sequence"/>
</dbReference>
<reference evidence="8 9" key="1">
    <citation type="submission" date="2020-04" db="EMBL/GenBank/DDBJ databases">
        <title>Donghicola sp., a member of the Rhodobacteraceae family isolated from mangrove forest in Thailand.</title>
        <authorList>
            <person name="Charoenyingcharoen P."/>
            <person name="Yukphan P."/>
        </authorList>
    </citation>
    <scope>NUCLEOTIDE SEQUENCE [LARGE SCALE GENOMIC DNA]</scope>
    <source>
        <strain evidence="8 9">C2-DW-16</strain>
    </source>
</reference>
<sequence length="576" mass="64336">MLFSLGEESIFMFGNGHKATVDTAPPAGRLNGPTGPALTSDAPLTIDPDRTDWLLPQDWVRFGAVPVVGGLIALSDPEMITRLAVALTGKRGWRAVLADPSAIETLQHQHFGTALARRAETRVPLWLSSRGFGQRISRDRLQMPLLTLSGIMFSVAAPSKAAVALTAWCIFTLLCVTLLKLSCVTAALISRQQTVQPEPLAEDDLPILSIMVPLHREAQIAERLVRRMTRLDYPADKRDILFVTEENDTKTREALDRAQPLPEGFRIIVVPDGHPKTKPRALNYALDFCRGSIVGVYDAEDAPEADQLRKVAAAFASAPPEVVCLQGRLDYYNPRDNWLSRCFTTEYAAWFRLILPGLSALRLAVPLGGTTLFVRRHALEASGAWDAHNVTEDADLGIRLARRGWRTELIPTTTMEEANCRTWPWIKQRSRWIKGYMVTYLVHMRNPFRLVRELGLWQFIGFQVFFVASISQFLLAPLIWSFWLLPFGVNHPVIGILGHEGTIALIVLFLTCEVVNLLTSFVALTGQHLRHLVPWAIFMPLYFPLATPAAFKAAYELALRPFYWDKTAHGISGSED</sequence>
<dbReference type="InterPro" id="IPR029044">
    <property type="entry name" value="Nucleotide-diphossugar_trans"/>
</dbReference>
<dbReference type="CDD" id="cd06427">
    <property type="entry name" value="CESA_like_2"/>
    <property type="match status" value="1"/>
</dbReference>
<comment type="subcellular location">
    <subcellularLocation>
        <location evidence="1">Membrane</location>
        <topology evidence="1">Multi-pass membrane protein</topology>
    </subcellularLocation>
</comment>
<keyword evidence="4 7" id="KW-0812">Transmembrane</keyword>
<keyword evidence="5 7" id="KW-1133">Transmembrane helix</keyword>
<keyword evidence="3" id="KW-0808">Transferase</keyword>
<dbReference type="EMBL" id="JABCJD010000003">
    <property type="protein sequence ID" value="NVO27348.1"/>
    <property type="molecule type" value="Genomic_DNA"/>
</dbReference>
<comment type="caution">
    <text evidence="8">The sequence shown here is derived from an EMBL/GenBank/DDBJ whole genome shotgun (WGS) entry which is preliminary data.</text>
</comment>
<dbReference type="SUPFAM" id="SSF53448">
    <property type="entry name" value="Nucleotide-diphospho-sugar transferases"/>
    <property type="match status" value="1"/>
</dbReference>
<evidence type="ECO:0000256" key="6">
    <source>
        <dbReference type="ARBA" id="ARBA00023136"/>
    </source>
</evidence>
<evidence type="ECO:0000256" key="5">
    <source>
        <dbReference type="ARBA" id="ARBA00022989"/>
    </source>
</evidence>
<feature type="transmembrane region" description="Helical" evidence="7">
    <location>
        <begin position="532"/>
        <end position="551"/>
    </location>
</feature>
<keyword evidence="9" id="KW-1185">Reference proteome</keyword>